<dbReference type="PROSITE" id="PS50084">
    <property type="entry name" value="KH_TYPE_1"/>
    <property type="match status" value="1"/>
</dbReference>
<comment type="similarity">
    <text evidence="7">Belongs to the NusA family.</text>
</comment>
<evidence type="ECO:0000256" key="4">
    <source>
        <dbReference type="ARBA" id="ARBA00022884"/>
    </source>
</evidence>
<evidence type="ECO:0000313" key="11">
    <source>
        <dbReference type="Proteomes" id="UP000704960"/>
    </source>
</evidence>
<keyword evidence="2 7" id="KW-0963">Cytoplasm</keyword>
<keyword evidence="6 7" id="KW-0804">Transcription</keyword>
<dbReference type="Pfam" id="PF00575">
    <property type="entry name" value="S1"/>
    <property type="match status" value="1"/>
</dbReference>
<dbReference type="GO" id="GO:0031564">
    <property type="term" value="P:transcription antitermination"/>
    <property type="evidence" value="ECO:0007669"/>
    <property type="project" value="UniProtKB-UniRule"/>
</dbReference>
<comment type="subcellular location">
    <subcellularLocation>
        <location evidence="7">Cytoplasm</location>
    </subcellularLocation>
</comment>
<dbReference type="CDD" id="cd22529">
    <property type="entry name" value="KH-II_NusA_rpt2"/>
    <property type="match status" value="1"/>
</dbReference>
<protein>
    <recommendedName>
        <fullName evidence="7">Transcription termination/antitermination protein NusA</fullName>
    </recommendedName>
</protein>
<dbReference type="FunFam" id="3.30.300.20:FF:000005">
    <property type="entry name" value="Transcription termination/antitermination protein NusA"/>
    <property type="match status" value="1"/>
</dbReference>
<feature type="region of interest" description="Disordered" evidence="8">
    <location>
        <begin position="407"/>
        <end position="480"/>
    </location>
</feature>
<dbReference type="Gene3D" id="2.40.50.140">
    <property type="entry name" value="Nucleic acid-binding proteins"/>
    <property type="match status" value="1"/>
</dbReference>
<dbReference type="InterPro" id="IPR058582">
    <property type="entry name" value="KH_NusA_2nd"/>
</dbReference>
<dbReference type="SUPFAM" id="SSF50249">
    <property type="entry name" value="Nucleic acid-binding proteins"/>
    <property type="match status" value="1"/>
</dbReference>
<evidence type="ECO:0000313" key="10">
    <source>
        <dbReference type="EMBL" id="MBI4132423.1"/>
    </source>
</evidence>
<dbReference type="CDD" id="cd04455">
    <property type="entry name" value="S1_NusA"/>
    <property type="match status" value="1"/>
</dbReference>
<dbReference type="Pfam" id="PF08529">
    <property type="entry name" value="NusA_N"/>
    <property type="match status" value="2"/>
</dbReference>
<dbReference type="InterPro" id="IPR013735">
    <property type="entry name" value="TF_NusA_N"/>
</dbReference>
<feature type="domain" description="S1 motif" evidence="9">
    <location>
        <begin position="202"/>
        <end position="266"/>
    </location>
</feature>
<dbReference type="Pfam" id="PF26594">
    <property type="entry name" value="KH_NusA_2nd"/>
    <property type="match status" value="1"/>
</dbReference>
<proteinExistence type="inferred from homology"/>
<dbReference type="GO" id="GO:0006353">
    <property type="term" value="P:DNA-templated transcription termination"/>
    <property type="evidence" value="ECO:0007669"/>
    <property type="project" value="UniProtKB-UniRule"/>
</dbReference>
<keyword evidence="1 7" id="KW-0806">Transcription termination</keyword>
<name>A0A932YW41_9BACT</name>
<dbReference type="InterPro" id="IPR003029">
    <property type="entry name" value="S1_domain"/>
</dbReference>
<dbReference type="HAMAP" id="MF_00945_B">
    <property type="entry name" value="NusA_B"/>
    <property type="match status" value="1"/>
</dbReference>
<dbReference type="Proteomes" id="UP000704960">
    <property type="component" value="Unassembled WGS sequence"/>
</dbReference>
<dbReference type="InterPro" id="IPR025249">
    <property type="entry name" value="TF_NusA_KH_1st"/>
</dbReference>
<dbReference type="Gene3D" id="3.30.300.20">
    <property type="match status" value="2"/>
</dbReference>
<evidence type="ECO:0000256" key="3">
    <source>
        <dbReference type="ARBA" id="ARBA00022814"/>
    </source>
</evidence>
<sequence length="480" mass="52387">MDLKTFGQAIRELAEEKGVDEAKVIETIELAIAAAYKKDYGKKGQLIQASFNPQTGELTFAQVKLVVDESMIKSEEEIAAEEEARAAAPPPMPGSPRWSSGEAGERRRRESEEEHEALPAGGAQKGEAEIRKIRFNPERHIMLDEARAIKPDAARGEELEFALEAKQEFGRIASQTAKQVIIQRIREAEREATFAEFKDKEGEIVSGVVQRIEGRNVFVDLGRGAAILPADEQIPRERYNIGERMKALLLYVEREARGPGLFLTRSHPRFLKKLFELEVPEIPSGAVEIKTIAREAGSRSKVAVASNDPAIDPVGSMVGQRGVRVSTVMNEIAGEKIDIIEWSDDQARFIANALSPAKVLDVTVIPERHDARVMVPDDQLSLAIGKGGQNVRLAAKLTGWKIDVRSAASERQAAPPEPEIEAESGQAQEMTIAPAPAPPAEPAADGSSNTEPEKPRQKRVLKKKTDAVEGGVGEAEPQTA</sequence>
<gene>
    <name evidence="7 10" type="primary">nusA</name>
    <name evidence="10" type="ORF">HY474_02210</name>
</gene>
<dbReference type="GO" id="GO:0003700">
    <property type="term" value="F:DNA-binding transcription factor activity"/>
    <property type="evidence" value="ECO:0007669"/>
    <property type="project" value="InterPro"/>
</dbReference>
<evidence type="ECO:0000256" key="7">
    <source>
        <dbReference type="HAMAP-Rule" id="MF_00945"/>
    </source>
</evidence>
<comment type="subunit">
    <text evidence="7">Monomer. Binds directly to the core enzyme of the DNA-dependent RNA polymerase and to nascent RNA.</text>
</comment>
<dbReference type="InterPro" id="IPR004087">
    <property type="entry name" value="KH_dom"/>
</dbReference>
<keyword evidence="3 7" id="KW-0889">Transcription antitermination</keyword>
<feature type="region of interest" description="Disordered" evidence="8">
    <location>
        <begin position="79"/>
        <end position="125"/>
    </location>
</feature>
<dbReference type="AlphaFoldDB" id="A0A932YW41"/>
<reference evidence="10" key="1">
    <citation type="submission" date="2020-07" db="EMBL/GenBank/DDBJ databases">
        <title>Huge and variable diversity of episymbiotic CPR bacteria and DPANN archaea in groundwater ecosystems.</title>
        <authorList>
            <person name="He C.Y."/>
            <person name="Keren R."/>
            <person name="Whittaker M."/>
            <person name="Farag I.F."/>
            <person name="Doudna J."/>
            <person name="Cate J.H.D."/>
            <person name="Banfield J.F."/>
        </authorList>
    </citation>
    <scope>NUCLEOTIDE SEQUENCE</scope>
    <source>
        <strain evidence="10">NC_groundwater_1226_Ag_S-0.1um_59_124</strain>
    </source>
</reference>
<accession>A0A932YW41</accession>
<dbReference type="PANTHER" id="PTHR22648">
    <property type="entry name" value="TRANSCRIPTION TERMINATION FACTOR NUSA"/>
    <property type="match status" value="1"/>
</dbReference>
<dbReference type="GO" id="GO:0003723">
    <property type="term" value="F:RNA binding"/>
    <property type="evidence" value="ECO:0007669"/>
    <property type="project" value="UniProtKB-UniRule"/>
</dbReference>
<evidence type="ECO:0000259" key="9">
    <source>
        <dbReference type="PROSITE" id="PS50126"/>
    </source>
</evidence>
<dbReference type="SUPFAM" id="SSF69705">
    <property type="entry name" value="Transcription factor NusA, N-terminal domain"/>
    <property type="match status" value="1"/>
</dbReference>
<dbReference type="PROSITE" id="PS50126">
    <property type="entry name" value="S1"/>
    <property type="match status" value="1"/>
</dbReference>
<feature type="compositionally biased region" description="Basic and acidic residues" evidence="8">
    <location>
        <begin position="103"/>
        <end position="112"/>
    </location>
</feature>
<evidence type="ECO:0000256" key="6">
    <source>
        <dbReference type="ARBA" id="ARBA00023163"/>
    </source>
</evidence>
<dbReference type="SUPFAM" id="SSF54814">
    <property type="entry name" value="Prokaryotic type KH domain (KH-domain type II)"/>
    <property type="match status" value="2"/>
</dbReference>
<dbReference type="InterPro" id="IPR012340">
    <property type="entry name" value="NA-bd_OB-fold"/>
</dbReference>
<dbReference type="InterPro" id="IPR030842">
    <property type="entry name" value="TF_NusA_bacterial"/>
</dbReference>
<evidence type="ECO:0000256" key="1">
    <source>
        <dbReference type="ARBA" id="ARBA00022472"/>
    </source>
</evidence>
<comment type="caution">
    <text evidence="10">The sequence shown here is derived from an EMBL/GenBank/DDBJ whole genome shotgun (WGS) entry which is preliminary data.</text>
</comment>
<dbReference type="CDD" id="cd02134">
    <property type="entry name" value="KH-II_NusA_rpt1"/>
    <property type="match status" value="1"/>
</dbReference>
<dbReference type="PANTHER" id="PTHR22648:SF0">
    <property type="entry name" value="TRANSCRIPTION TERMINATION_ANTITERMINATION PROTEIN NUSA"/>
    <property type="match status" value="1"/>
</dbReference>
<evidence type="ECO:0000256" key="8">
    <source>
        <dbReference type="SAM" id="MobiDB-lite"/>
    </source>
</evidence>
<dbReference type="FunFam" id="3.30.300.20:FF:000002">
    <property type="entry name" value="Transcription termination/antitermination protein NusA"/>
    <property type="match status" value="1"/>
</dbReference>
<dbReference type="InterPro" id="IPR009019">
    <property type="entry name" value="KH_sf_prok-type"/>
</dbReference>
<keyword evidence="5 7" id="KW-0805">Transcription regulation</keyword>
<dbReference type="Pfam" id="PF13184">
    <property type="entry name" value="KH_NusA_1st"/>
    <property type="match status" value="1"/>
</dbReference>
<organism evidence="10 11">
    <name type="scientific">Candidatus Sungiibacteriota bacterium</name>
    <dbReference type="NCBI Taxonomy" id="2750080"/>
    <lineage>
        <taxon>Bacteria</taxon>
        <taxon>Candidatus Sungiibacteriota</taxon>
    </lineage>
</organism>
<evidence type="ECO:0000256" key="5">
    <source>
        <dbReference type="ARBA" id="ARBA00023015"/>
    </source>
</evidence>
<dbReference type="GO" id="GO:0005829">
    <property type="term" value="C:cytosol"/>
    <property type="evidence" value="ECO:0007669"/>
    <property type="project" value="TreeGrafter"/>
</dbReference>
<dbReference type="Gene3D" id="3.30.1480.10">
    <property type="entry name" value="NusA, N-terminal domain"/>
    <property type="match status" value="1"/>
</dbReference>
<dbReference type="InterPro" id="IPR036555">
    <property type="entry name" value="NusA_N_sf"/>
</dbReference>
<dbReference type="NCBIfam" id="TIGR01953">
    <property type="entry name" value="NusA"/>
    <property type="match status" value="1"/>
</dbReference>
<dbReference type="SMART" id="SM00322">
    <property type="entry name" value="KH"/>
    <property type="match status" value="2"/>
</dbReference>
<keyword evidence="4 7" id="KW-0694">RNA-binding</keyword>
<dbReference type="SMART" id="SM00316">
    <property type="entry name" value="S1"/>
    <property type="match status" value="1"/>
</dbReference>
<dbReference type="InterPro" id="IPR015946">
    <property type="entry name" value="KH_dom-like_a/b"/>
</dbReference>
<comment type="function">
    <text evidence="7">Participates in both transcription termination and antitermination.</text>
</comment>
<dbReference type="EMBL" id="JACQMJ010000008">
    <property type="protein sequence ID" value="MBI4132423.1"/>
    <property type="molecule type" value="Genomic_DNA"/>
</dbReference>
<evidence type="ECO:0000256" key="2">
    <source>
        <dbReference type="ARBA" id="ARBA00022490"/>
    </source>
</evidence>
<dbReference type="InterPro" id="IPR010213">
    <property type="entry name" value="TF_NusA"/>
</dbReference>